<sequence>MSNNLIKAMEELKNIEKVNIKGKEYATVASRVGIFRKFFPAYSIITEIINDDEQRVVIKASILDENNRLISTGYAEEIRGQGLINTTSAIENAETSAIGRALAAFGLIGGEYASSFEVENAIAKQNNIQSSNTSKPASTDIKAIIQQENDKLKEANLSVLLQDNILIVQGKSFGHQNLIKKLGYKWNPSKKVWYKPFLKQAS</sequence>
<dbReference type="OrthoDB" id="149299at2"/>
<evidence type="ECO:0000313" key="2">
    <source>
        <dbReference type="Proteomes" id="UP000217944"/>
    </source>
</evidence>
<protein>
    <submittedName>
        <fullName evidence="1">Uncharacterized protein</fullName>
    </submittedName>
</protein>
<dbReference type="AlphaFoldDB" id="A0A292YBY0"/>
<gene>
    <name evidence="1" type="ORF">LNAT_P0324</name>
</gene>
<reference evidence="1 2" key="1">
    <citation type="journal article" date="2017" name="Syst. Appl. Microbiol.">
        <title>Lebetimonas natsushimae sp. nov., a novel strictly anaerobic, moderately thermophilic chemoautotroph isolated from a deep-sea hydrothermal vent polychaete nest in the Mid-Okinawa Trough.</title>
        <authorList>
            <person name="Nagata R."/>
            <person name="Takaki Y."/>
            <person name="Tame A."/>
            <person name="Nunoura T."/>
            <person name="Muto H."/>
            <person name="Mino S."/>
            <person name="Sawayama S."/>
            <person name="Takai K."/>
            <person name="Nakagawa S."/>
        </authorList>
    </citation>
    <scope>NUCLEOTIDE SEQUENCE [LARGE SCALE GENOMIC DNA]</scope>
    <source>
        <strain evidence="1 2">HS1857</strain>
    </source>
</reference>
<dbReference type="RefSeq" id="WP_096258185.1">
    <property type="nucleotide sequence ID" value="NZ_BDME01000001.1"/>
</dbReference>
<dbReference type="Proteomes" id="UP000217944">
    <property type="component" value="Unassembled WGS sequence"/>
</dbReference>
<comment type="caution">
    <text evidence="1">The sequence shown here is derived from an EMBL/GenBank/DDBJ whole genome shotgun (WGS) entry which is preliminary data.</text>
</comment>
<keyword evidence="2" id="KW-1185">Reference proteome</keyword>
<proteinExistence type="predicted"/>
<evidence type="ECO:0000313" key="1">
    <source>
        <dbReference type="EMBL" id="GAX87029.1"/>
    </source>
</evidence>
<organism evidence="1 2">
    <name type="scientific">Lebetimonas natsushimae</name>
    <dbReference type="NCBI Taxonomy" id="1936991"/>
    <lineage>
        <taxon>Bacteria</taxon>
        <taxon>Pseudomonadati</taxon>
        <taxon>Campylobacterota</taxon>
        <taxon>Epsilonproteobacteria</taxon>
        <taxon>Nautiliales</taxon>
        <taxon>Nautiliaceae</taxon>
        <taxon>Lebetimonas</taxon>
    </lineage>
</organism>
<name>A0A292YBY0_9BACT</name>
<dbReference type="EMBL" id="BDME01000001">
    <property type="protein sequence ID" value="GAX87029.1"/>
    <property type="molecule type" value="Genomic_DNA"/>
</dbReference>
<accession>A0A292YBY0</accession>